<accession>A0A6J8EBB0</accession>
<gene>
    <name evidence="1" type="ORF">MCOR_49465</name>
</gene>
<dbReference type="OrthoDB" id="1597724at2759"/>
<dbReference type="Proteomes" id="UP000507470">
    <property type="component" value="Unassembled WGS sequence"/>
</dbReference>
<dbReference type="EMBL" id="CACVKT020008722">
    <property type="protein sequence ID" value="CAC5416892.1"/>
    <property type="molecule type" value="Genomic_DNA"/>
</dbReference>
<dbReference type="AlphaFoldDB" id="A0A6J8EBB0"/>
<proteinExistence type="predicted"/>
<evidence type="ECO:0000313" key="1">
    <source>
        <dbReference type="EMBL" id="CAC5416892.1"/>
    </source>
</evidence>
<name>A0A6J8EBB0_MYTCO</name>
<evidence type="ECO:0000313" key="2">
    <source>
        <dbReference type="Proteomes" id="UP000507470"/>
    </source>
</evidence>
<sequence>MKDALGCERITDDFAQDKMLEENMMKLFKTLQKWVSHHTEQDCVPLLQSIIQIKQLKVNIDGDTSLWKDLILLDDRHSQFLNSTMEQENLFQQDKKTFIKYLIREIFYPHLKSSVLRSHSLAAVAKWVLPNSSDDSLSSREKEKTQSVKDLINSIKEDLCQYGSPFPSIANNSSMKQEMLTCKLAKLTCQCLYYFDSTRETYSIVFLKSLLKGLKYDDNHHCFPVYLSIQQVNDFLLETKHNLKEYEVHKQSIKRLQAYLICLIVNKTKNTSFQREQIFNELLNPMYRILEDEICVLLNEYTHSLPL</sequence>
<organism evidence="1 2">
    <name type="scientific">Mytilus coruscus</name>
    <name type="common">Sea mussel</name>
    <dbReference type="NCBI Taxonomy" id="42192"/>
    <lineage>
        <taxon>Eukaryota</taxon>
        <taxon>Metazoa</taxon>
        <taxon>Spiralia</taxon>
        <taxon>Lophotrochozoa</taxon>
        <taxon>Mollusca</taxon>
        <taxon>Bivalvia</taxon>
        <taxon>Autobranchia</taxon>
        <taxon>Pteriomorphia</taxon>
        <taxon>Mytilida</taxon>
        <taxon>Mytiloidea</taxon>
        <taxon>Mytilidae</taxon>
        <taxon>Mytilinae</taxon>
        <taxon>Mytilus</taxon>
    </lineage>
</organism>
<protein>
    <submittedName>
        <fullName evidence="1">Uncharacterized protein</fullName>
    </submittedName>
</protein>
<reference evidence="1 2" key="1">
    <citation type="submission" date="2020-06" db="EMBL/GenBank/DDBJ databases">
        <authorList>
            <person name="Li R."/>
            <person name="Bekaert M."/>
        </authorList>
    </citation>
    <scope>NUCLEOTIDE SEQUENCE [LARGE SCALE GENOMIC DNA]</scope>
    <source>
        <strain evidence="2">wild</strain>
    </source>
</reference>
<keyword evidence="2" id="KW-1185">Reference proteome</keyword>